<comment type="caution">
    <text evidence="2">The sequence shown here is derived from an EMBL/GenBank/DDBJ whole genome shotgun (WGS) entry which is preliminary data.</text>
</comment>
<dbReference type="Proteomes" id="UP000785613">
    <property type="component" value="Unassembled WGS sequence"/>
</dbReference>
<protein>
    <submittedName>
        <fullName evidence="2">Uncharacterized protein</fullName>
    </submittedName>
</protein>
<feature type="signal peptide" evidence="1">
    <location>
        <begin position="1"/>
        <end position="18"/>
    </location>
</feature>
<gene>
    <name evidence="2" type="ORF">F0185_26285</name>
</gene>
<organism evidence="2 3">
    <name type="scientific">Massilia rubra</name>
    <dbReference type="NCBI Taxonomy" id="2607910"/>
    <lineage>
        <taxon>Bacteria</taxon>
        <taxon>Pseudomonadati</taxon>
        <taxon>Pseudomonadota</taxon>
        <taxon>Betaproteobacteria</taxon>
        <taxon>Burkholderiales</taxon>
        <taxon>Oxalobacteraceae</taxon>
        <taxon>Telluria group</taxon>
        <taxon>Massilia</taxon>
    </lineage>
</organism>
<evidence type="ECO:0000256" key="1">
    <source>
        <dbReference type="SAM" id="SignalP"/>
    </source>
</evidence>
<keyword evidence="1" id="KW-0732">Signal</keyword>
<evidence type="ECO:0000313" key="2">
    <source>
        <dbReference type="EMBL" id="NHZ37081.1"/>
    </source>
</evidence>
<sequence length="142" mass="15604">MKKKLAVGMMLVLMTAGAARDAAADVTVVVAPNAKEDAPTWRANTTFGRHPSICATPDLIRNVAGGDPLANLRDAHKDPRRCKLSICIPASINLDVVCELTTARDSEGRYNCRMVINDFLRHCTESCHTGDWSWLDSYRGPY</sequence>
<keyword evidence="3" id="KW-1185">Reference proteome</keyword>
<dbReference type="RefSeq" id="WP_167229647.1">
    <property type="nucleotide sequence ID" value="NZ_VUYU01000024.1"/>
</dbReference>
<accession>A0ABX0LY42</accession>
<evidence type="ECO:0000313" key="3">
    <source>
        <dbReference type="Proteomes" id="UP000785613"/>
    </source>
</evidence>
<dbReference type="EMBL" id="VUYU01000024">
    <property type="protein sequence ID" value="NHZ37081.1"/>
    <property type="molecule type" value="Genomic_DNA"/>
</dbReference>
<proteinExistence type="predicted"/>
<name>A0ABX0LY42_9BURK</name>
<reference evidence="2 3" key="1">
    <citation type="submission" date="2019-09" db="EMBL/GenBank/DDBJ databases">
        <title>Taxonomy of Antarctic Massilia spp.: description of Massilia rubra sp. nov., Massilia aquatica sp. nov., Massilia mucilaginosa sp. nov., Massilia frigida sp. nov. isolated from streams, lakes and regoliths.</title>
        <authorList>
            <person name="Holochova P."/>
            <person name="Sedlacek I."/>
            <person name="Kralova S."/>
            <person name="Maslanova I."/>
            <person name="Busse H.-J."/>
            <person name="Stankova E."/>
            <person name="Vrbovska V."/>
            <person name="Kovarovic V."/>
            <person name="Bartak M."/>
            <person name="Svec P."/>
            <person name="Pantucek R."/>
        </authorList>
    </citation>
    <scope>NUCLEOTIDE SEQUENCE [LARGE SCALE GENOMIC DNA]</scope>
    <source>
        <strain evidence="2 3">CCM 8692</strain>
    </source>
</reference>
<feature type="chain" id="PRO_5046482187" evidence="1">
    <location>
        <begin position="19"/>
        <end position="142"/>
    </location>
</feature>